<protein>
    <submittedName>
        <fullName evidence="9">Biopolymer transport protein ExbB/TolQ</fullName>
    </submittedName>
</protein>
<dbReference type="OrthoDB" id="3178152at2"/>
<dbReference type="EMBL" id="FQXV01000005">
    <property type="protein sequence ID" value="SHH97903.1"/>
    <property type="molecule type" value="Genomic_DNA"/>
</dbReference>
<dbReference type="GO" id="GO:0005886">
    <property type="term" value="C:plasma membrane"/>
    <property type="evidence" value="ECO:0007669"/>
    <property type="project" value="UniProtKB-SubCell"/>
</dbReference>
<feature type="domain" description="MotA/TolQ/ExbB proton channel" evidence="8">
    <location>
        <begin position="99"/>
        <end position="194"/>
    </location>
</feature>
<keyword evidence="4 7" id="KW-1133">Transmembrane helix</keyword>
<evidence type="ECO:0000256" key="6">
    <source>
        <dbReference type="RuleBase" id="RU004057"/>
    </source>
</evidence>
<dbReference type="PANTHER" id="PTHR30625">
    <property type="entry name" value="PROTEIN TOLQ"/>
    <property type="match status" value="1"/>
</dbReference>
<gene>
    <name evidence="9" type="ORF">SAMN02745823_01730</name>
</gene>
<feature type="transmembrane region" description="Helical" evidence="7">
    <location>
        <begin position="160"/>
        <end position="183"/>
    </location>
</feature>
<evidence type="ECO:0000313" key="10">
    <source>
        <dbReference type="Proteomes" id="UP000183995"/>
    </source>
</evidence>
<evidence type="ECO:0000256" key="7">
    <source>
        <dbReference type="SAM" id="Phobius"/>
    </source>
</evidence>
<keyword evidence="2" id="KW-1003">Cell membrane</keyword>
<evidence type="ECO:0000256" key="1">
    <source>
        <dbReference type="ARBA" id="ARBA00004651"/>
    </source>
</evidence>
<reference evidence="9 10" key="1">
    <citation type="submission" date="2016-11" db="EMBL/GenBank/DDBJ databases">
        <authorList>
            <person name="Jaros S."/>
            <person name="Januszkiewicz K."/>
            <person name="Wedrychowicz H."/>
        </authorList>
    </citation>
    <scope>NUCLEOTIDE SEQUENCE [LARGE SCALE GENOMIC DNA]</scope>
    <source>
        <strain evidence="9 10">DSM 10068</strain>
    </source>
</reference>
<dbReference type="STRING" id="1123282.SAMN02745823_01730"/>
<organism evidence="9 10">
    <name type="scientific">Sporobacter termitidis DSM 10068</name>
    <dbReference type="NCBI Taxonomy" id="1123282"/>
    <lineage>
        <taxon>Bacteria</taxon>
        <taxon>Bacillati</taxon>
        <taxon>Bacillota</taxon>
        <taxon>Clostridia</taxon>
        <taxon>Eubacteriales</taxon>
        <taxon>Oscillospiraceae</taxon>
        <taxon>Sporobacter</taxon>
    </lineage>
</organism>
<evidence type="ECO:0000256" key="3">
    <source>
        <dbReference type="ARBA" id="ARBA00022692"/>
    </source>
</evidence>
<evidence type="ECO:0000256" key="5">
    <source>
        <dbReference type="ARBA" id="ARBA00023136"/>
    </source>
</evidence>
<evidence type="ECO:0000313" key="9">
    <source>
        <dbReference type="EMBL" id="SHH97903.1"/>
    </source>
</evidence>
<comment type="subcellular location">
    <subcellularLocation>
        <location evidence="1">Cell membrane</location>
        <topology evidence="1">Multi-pass membrane protein</topology>
    </subcellularLocation>
    <subcellularLocation>
        <location evidence="6">Membrane</location>
        <topology evidence="6">Multi-pass membrane protein</topology>
    </subcellularLocation>
</comment>
<sequence>MFSSANLSNALRAVASALQTPVTCVLLLMLAVTAVMVGAFIAELFTERLRLRVRLPELVDKIRSDGGTTGETIEKSGLLRRQKKALLELTRHAELTGPMREALAVRLIDEERGRYDALVRVTDVIARVGPMLGLLGTLIPLGPGIIALGRGDTYTLSTSFLTAFDSTVAGLVCAAVAFILSTVRKKWYANYMSMLELVMECVLEVENGEA</sequence>
<accession>A0A1M5XFA5</accession>
<dbReference type="PANTHER" id="PTHR30625:SF3">
    <property type="entry name" value="TOL-PAL SYSTEM PROTEIN TOLQ"/>
    <property type="match status" value="1"/>
</dbReference>
<dbReference type="AlphaFoldDB" id="A0A1M5XFA5"/>
<feature type="transmembrane region" description="Helical" evidence="7">
    <location>
        <begin position="124"/>
        <end position="148"/>
    </location>
</feature>
<feature type="transmembrane region" description="Helical" evidence="7">
    <location>
        <begin position="20"/>
        <end position="45"/>
    </location>
</feature>
<dbReference type="RefSeq" id="WP_073077783.1">
    <property type="nucleotide sequence ID" value="NZ_FQXV01000005.1"/>
</dbReference>
<evidence type="ECO:0000256" key="4">
    <source>
        <dbReference type="ARBA" id="ARBA00022989"/>
    </source>
</evidence>
<dbReference type="Pfam" id="PF01618">
    <property type="entry name" value="MotA_ExbB"/>
    <property type="match status" value="1"/>
</dbReference>
<keyword evidence="6" id="KW-0813">Transport</keyword>
<dbReference type="Proteomes" id="UP000183995">
    <property type="component" value="Unassembled WGS sequence"/>
</dbReference>
<keyword evidence="5 7" id="KW-0472">Membrane</keyword>
<comment type="similarity">
    <text evidence="6">Belongs to the exbB/tolQ family.</text>
</comment>
<keyword evidence="10" id="KW-1185">Reference proteome</keyword>
<evidence type="ECO:0000259" key="8">
    <source>
        <dbReference type="Pfam" id="PF01618"/>
    </source>
</evidence>
<name>A0A1M5XFA5_9FIRM</name>
<keyword evidence="3 7" id="KW-0812">Transmembrane</keyword>
<dbReference type="InterPro" id="IPR050790">
    <property type="entry name" value="ExbB/TolQ_transport"/>
</dbReference>
<dbReference type="GO" id="GO:0017038">
    <property type="term" value="P:protein import"/>
    <property type="evidence" value="ECO:0007669"/>
    <property type="project" value="TreeGrafter"/>
</dbReference>
<evidence type="ECO:0000256" key="2">
    <source>
        <dbReference type="ARBA" id="ARBA00022475"/>
    </source>
</evidence>
<proteinExistence type="inferred from homology"/>
<keyword evidence="6" id="KW-0653">Protein transport</keyword>
<dbReference type="InterPro" id="IPR002898">
    <property type="entry name" value="MotA_ExbB_proton_chnl"/>
</dbReference>